<dbReference type="AlphaFoldDB" id="A0A9W4XA03"/>
<dbReference type="SUPFAM" id="SSF102712">
    <property type="entry name" value="JAB1/MPN domain"/>
    <property type="match status" value="1"/>
</dbReference>
<comment type="similarity">
    <text evidence="6">Belongs to the UPF0758 family.</text>
</comment>
<dbReference type="InterPro" id="IPR037518">
    <property type="entry name" value="MPN"/>
</dbReference>
<organism evidence="9 10">
    <name type="scientific">Commensalibacter communis</name>
    <dbReference type="NCBI Taxonomy" id="2972786"/>
    <lineage>
        <taxon>Bacteria</taxon>
        <taxon>Pseudomonadati</taxon>
        <taxon>Pseudomonadota</taxon>
        <taxon>Alphaproteobacteria</taxon>
        <taxon>Acetobacterales</taxon>
        <taxon>Acetobacteraceae</taxon>
    </lineage>
</organism>
<protein>
    <submittedName>
        <fullName evidence="8 9">Contains a helix-hairpin-helix DNA-binding motif (RadC)</fullName>
    </submittedName>
</protein>
<evidence type="ECO:0000256" key="2">
    <source>
        <dbReference type="ARBA" id="ARBA00022723"/>
    </source>
</evidence>
<name>A0A9W4XA03_9PROT</name>
<evidence type="ECO:0000256" key="5">
    <source>
        <dbReference type="ARBA" id="ARBA00023049"/>
    </source>
</evidence>
<gene>
    <name evidence="8" type="ORF">R53529_LOCUS138</name>
    <name evidence="9" type="ORF">R53530_LOCUS1564</name>
</gene>
<evidence type="ECO:0000256" key="1">
    <source>
        <dbReference type="ARBA" id="ARBA00022670"/>
    </source>
</evidence>
<dbReference type="CDD" id="cd08071">
    <property type="entry name" value="MPN_DUF2466"/>
    <property type="match status" value="1"/>
</dbReference>
<keyword evidence="9" id="KW-0238">DNA-binding</keyword>
<dbReference type="GO" id="GO:0046872">
    <property type="term" value="F:metal ion binding"/>
    <property type="evidence" value="ECO:0007669"/>
    <property type="project" value="UniProtKB-KW"/>
</dbReference>
<dbReference type="PROSITE" id="PS50249">
    <property type="entry name" value="MPN"/>
    <property type="match status" value="1"/>
</dbReference>
<dbReference type="GO" id="GO:0006508">
    <property type="term" value="P:proteolysis"/>
    <property type="evidence" value="ECO:0007669"/>
    <property type="project" value="UniProtKB-KW"/>
</dbReference>
<keyword evidence="11" id="KW-1185">Reference proteome</keyword>
<dbReference type="GO" id="GO:0003677">
    <property type="term" value="F:DNA binding"/>
    <property type="evidence" value="ECO:0007669"/>
    <property type="project" value="UniProtKB-KW"/>
</dbReference>
<evidence type="ECO:0000313" key="9">
    <source>
        <dbReference type="EMBL" id="CAI3946608.1"/>
    </source>
</evidence>
<dbReference type="InterPro" id="IPR025657">
    <property type="entry name" value="RadC_JAB"/>
</dbReference>
<evidence type="ECO:0000313" key="11">
    <source>
        <dbReference type="Proteomes" id="UP001154259"/>
    </source>
</evidence>
<feature type="domain" description="MPN" evidence="7">
    <location>
        <begin position="123"/>
        <end position="245"/>
    </location>
</feature>
<dbReference type="NCBIfam" id="TIGR00608">
    <property type="entry name" value="radc"/>
    <property type="match status" value="1"/>
</dbReference>
<keyword evidence="4" id="KW-0862">Zinc</keyword>
<dbReference type="PANTHER" id="PTHR30471:SF3">
    <property type="entry name" value="UPF0758 PROTEIN YEES-RELATED"/>
    <property type="match status" value="1"/>
</dbReference>
<dbReference type="Gene3D" id="3.40.140.10">
    <property type="entry name" value="Cytidine Deaminase, domain 2"/>
    <property type="match status" value="1"/>
</dbReference>
<keyword evidence="5" id="KW-0482">Metalloprotease</keyword>
<dbReference type="PANTHER" id="PTHR30471">
    <property type="entry name" value="DNA REPAIR PROTEIN RADC"/>
    <property type="match status" value="1"/>
</dbReference>
<evidence type="ECO:0000256" key="6">
    <source>
        <dbReference type="RuleBase" id="RU003797"/>
    </source>
</evidence>
<dbReference type="Pfam" id="PF04002">
    <property type="entry name" value="RadC"/>
    <property type="match status" value="1"/>
</dbReference>
<reference evidence="9" key="1">
    <citation type="submission" date="2022-10" db="EMBL/GenBank/DDBJ databases">
        <authorList>
            <person name="Botero Cardona J."/>
        </authorList>
    </citation>
    <scope>NUCLEOTIDE SEQUENCE</scope>
    <source>
        <strain evidence="9">LMG 31819</strain>
        <strain evidence="8">R-53529</strain>
    </source>
</reference>
<sequence length="254" mass="29144">MIFDIFGIITVNISKVIWIQRVTRNENPFYIKSEHKIKLKEKHAFSDKELLEELSRWIRVNKNVPDWPNSILSRFGSLPAMLLASKDELQNGLELSEKESANIKLFHEVCIRLLKEKIYNCDILKNKYMLINYLIAHLSRKQTECFYIYFLDHKGVVLQESLQGIGTVNTTSLYIREVTKSALQCNASQIIMVHNHPTGVAKPSEVDIKLTEMVVHALKVVDIKVVDHLIIGNGCYFSFEENSLITPSNINPAT</sequence>
<evidence type="ECO:0000256" key="4">
    <source>
        <dbReference type="ARBA" id="ARBA00022833"/>
    </source>
</evidence>
<dbReference type="GO" id="GO:0008237">
    <property type="term" value="F:metallopeptidase activity"/>
    <property type="evidence" value="ECO:0007669"/>
    <property type="project" value="UniProtKB-KW"/>
</dbReference>
<evidence type="ECO:0000313" key="8">
    <source>
        <dbReference type="EMBL" id="CAI3924400.1"/>
    </source>
</evidence>
<evidence type="ECO:0000259" key="7">
    <source>
        <dbReference type="PROSITE" id="PS50249"/>
    </source>
</evidence>
<dbReference type="InterPro" id="IPR001405">
    <property type="entry name" value="UPF0758"/>
</dbReference>
<accession>A0A9W4XA03</accession>
<dbReference type="Proteomes" id="UP001154255">
    <property type="component" value="Unassembled WGS sequence"/>
</dbReference>
<dbReference type="Proteomes" id="UP001154259">
    <property type="component" value="Unassembled WGS sequence"/>
</dbReference>
<comment type="caution">
    <text evidence="9">The sequence shown here is derived from an EMBL/GenBank/DDBJ whole genome shotgun (WGS) entry which is preliminary data.</text>
</comment>
<dbReference type="EMBL" id="CAMXCM010000003">
    <property type="protein sequence ID" value="CAI3946608.1"/>
    <property type="molecule type" value="Genomic_DNA"/>
</dbReference>
<evidence type="ECO:0000313" key="10">
    <source>
        <dbReference type="Proteomes" id="UP001154255"/>
    </source>
</evidence>
<dbReference type="EMBL" id="CAMXCS010000001">
    <property type="protein sequence ID" value="CAI3924400.1"/>
    <property type="molecule type" value="Genomic_DNA"/>
</dbReference>
<proteinExistence type="inferred from homology"/>
<keyword evidence="2" id="KW-0479">Metal-binding</keyword>
<keyword evidence="3" id="KW-0378">Hydrolase</keyword>
<keyword evidence="1" id="KW-0645">Protease</keyword>
<evidence type="ECO:0000256" key="3">
    <source>
        <dbReference type="ARBA" id="ARBA00022801"/>
    </source>
</evidence>